<proteinExistence type="predicted"/>
<feature type="compositionally biased region" description="Basic and acidic residues" evidence="1">
    <location>
        <begin position="283"/>
        <end position="298"/>
    </location>
</feature>
<keyword evidence="3" id="KW-1185">Reference proteome</keyword>
<gene>
    <name evidence="2" type="ORF">KY290_014786</name>
</gene>
<sequence length="328" mass="38598">MGRKALRKKVNYSIVNDDMVPPENSKIMPVKENLPTQHVEELIYRDDLKKHCKFDIFEGDKFFYLRGDRVINDYDGLVECGDDSDVRNMMVSYKMHKKKLIEIYTLSKNYNIVMSTSLGEYEPRDNTSEEVNEVIMEEHELANSAGSNIVKRKVRGPTQCIKIINSQEGEKLNVEFDKDFQAIGKNATQFIWFWGQTIRSRSCCPLKVNGWKEIEQDKIDHMWYIILNKPKHFGADEWKYLVNLWSDADFQKRSLQNKTNRSKRSLPPYIGTKSYARLRHKMEKDGKTPSRVDVFMESRKRKKGKQVDAFQPDVIDQFDQFKKQQEKG</sequence>
<protein>
    <submittedName>
        <fullName evidence="2">Uncharacterized protein</fullName>
    </submittedName>
</protein>
<accession>A0ABQ7VSL0</accession>
<evidence type="ECO:0000313" key="3">
    <source>
        <dbReference type="Proteomes" id="UP000826656"/>
    </source>
</evidence>
<evidence type="ECO:0000313" key="2">
    <source>
        <dbReference type="EMBL" id="KAH0770805.1"/>
    </source>
</evidence>
<dbReference type="Pfam" id="PF03004">
    <property type="entry name" value="Transposase_24"/>
    <property type="match status" value="1"/>
</dbReference>
<organism evidence="2 3">
    <name type="scientific">Solanum tuberosum</name>
    <name type="common">Potato</name>
    <dbReference type="NCBI Taxonomy" id="4113"/>
    <lineage>
        <taxon>Eukaryota</taxon>
        <taxon>Viridiplantae</taxon>
        <taxon>Streptophyta</taxon>
        <taxon>Embryophyta</taxon>
        <taxon>Tracheophyta</taxon>
        <taxon>Spermatophyta</taxon>
        <taxon>Magnoliopsida</taxon>
        <taxon>eudicotyledons</taxon>
        <taxon>Gunneridae</taxon>
        <taxon>Pentapetalae</taxon>
        <taxon>asterids</taxon>
        <taxon>lamiids</taxon>
        <taxon>Solanales</taxon>
        <taxon>Solanaceae</taxon>
        <taxon>Solanoideae</taxon>
        <taxon>Solaneae</taxon>
        <taxon>Solanum</taxon>
    </lineage>
</organism>
<reference evidence="2 3" key="1">
    <citation type="journal article" date="2021" name="bioRxiv">
        <title>Chromosome-scale and haplotype-resolved genome assembly of a tetraploid potato cultivar.</title>
        <authorList>
            <person name="Sun H."/>
            <person name="Jiao W.-B."/>
            <person name="Krause K."/>
            <person name="Campoy J.A."/>
            <person name="Goel M."/>
            <person name="Folz-Donahue K."/>
            <person name="Kukat C."/>
            <person name="Huettel B."/>
            <person name="Schneeberger K."/>
        </authorList>
    </citation>
    <scope>NUCLEOTIDE SEQUENCE [LARGE SCALE GENOMIC DNA]</scope>
    <source>
        <strain evidence="2">SolTubOtavaFocal</strain>
        <tissue evidence="2">Leaves</tissue>
    </source>
</reference>
<dbReference type="EMBL" id="JAIVGD010000011">
    <property type="protein sequence ID" value="KAH0770805.1"/>
    <property type="molecule type" value="Genomic_DNA"/>
</dbReference>
<evidence type="ECO:0000256" key="1">
    <source>
        <dbReference type="SAM" id="MobiDB-lite"/>
    </source>
</evidence>
<dbReference type="PANTHER" id="PTHR33144">
    <property type="entry name" value="OS10G0409366 PROTEIN-RELATED"/>
    <property type="match status" value="1"/>
</dbReference>
<dbReference type="PANTHER" id="PTHR33144:SF50">
    <property type="entry name" value="OS03G0714750 PROTEIN"/>
    <property type="match status" value="1"/>
</dbReference>
<dbReference type="InterPro" id="IPR004252">
    <property type="entry name" value="Probable_transposase_24"/>
</dbReference>
<comment type="caution">
    <text evidence="2">The sequence shown here is derived from an EMBL/GenBank/DDBJ whole genome shotgun (WGS) entry which is preliminary data.</text>
</comment>
<feature type="region of interest" description="Disordered" evidence="1">
    <location>
        <begin position="283"/>
        <end position="307"/>
    </location>
</feature>
<dbReference type="Proteomes" id="UP000826656">
    <property type="component" value="Unassembled WGS sequence"/>
</dbReference>
<name>A0ABQ7VSL0_SOLTU</name>